<organism evidence="2 3">
    <name type="scientific">Gordonia pseudamarae</name>
    <dbReference type="NCBI Taxonomy" id="2831662"/>
    <lineage>
        <taxon>Bacteria</taxon>
        <taxon>Bacillati</taxon>
        <taxon>Actinomycetota</taxon>
        <taxon>Actinomycetes</taxon>
        <taxon>Mycobacteriales</taxon>
        <taxon>Gordoniaceae</taxon>
        <taxon>Gordonia</taxon>
    </lineage>
</organism>
<name>A0ABX6IGY0_9ACTN</name>
<reference evidence="2" key="1">
    <citation type="journal article" date="2021" name="Nat. Microbiol.">
        <title>Cocultivation of an ultrasmall environmental parasitic bacterium with lytic ability against bacteria associated with wastewater foams.</title>
        <authorList>
            <person name="Batinovic S."/>
            <person name="Rose J.J.A."/>
            <person name="Ratcliffe J."/>
            <person name="Seviour R.J."/>
            <person name="Petrovski S."/>
        </authorList>
    </citation>
    <scope>NUCLEOTIDE SEQUENCE</scope>
    <source>
        <strain evidence="2">CON9</strain>
    </source>
</reference>
<evidence type="ECO:0000313" key="2">
    <source>
        <dbReference type="EMBL" id="QHN35131.1"/>
    </source>
</evidence>
<protein>
    <submittedName>
        <fullName evidence="2">DUF4192 family protein</fullName>
    </submittedName>
</protein>
<dbReference type="RefSeq" id="WP_213249061.1">
    <property type="nucleotide sequence ID" value="NZ_CP045806.1"/>
</dbReference>
<dbReference type="Pfam" id="PF13830">
    <property type="entry name" value="DUF4192"/>
    <property type="match status" value="1"/>
</dbReference>
<gene>
    <name evidence="2" type="ORF">GII31_09725</name>
</gene>
<proteinExistence type="predicted"/>
<dbReference type="Proteomes" id="UP001059836">
    <property type="component" value="Chromosome"/>
</dbReference>
<keyword evidence="3" id="KW-1185">Reference proteome</keyword>
<evidence type="ECO:0000313" key="3">
    <source>
        <dbReference type="Proteomes" id="UP001059836"/>
    </source>
</evidence>
<evidence type="ECO:0000256" key="1">
    <source>
        <dbReference type="SAM" id="MobiDB-lite"/>
    </source>
</evidence>
<sequence>MPQSDPQIHEPADSDRRGRPVHAATLITAIPALLGFVPESSLIVLTFRTDNTIIATMRYDLLLRVDGRPSTELRATITGIGDLCRRYGAAAAVAVIVDDRYRLASPQYRTVLTLCDRAFRTCGGLAAGLVATAIADGQRWSAGHTGGDTARPSPVRLPPSGDGLVGDPRTCPTAVREAVTTGRRVLGHREEMTTMLDPVDCGCPRCLSVPDAGGDSAAALRLVIAKLEPGGRRHRPADIDCTEAGALAAALTDLTVRDALLALAVTDLRDEAEILWRALARRLRGSARASAASLLAHLHYIAGEGGYAAVALDCALAADPDWSFAMLLSAALHSGAHPSMLWQIVPHSYRIADSLGIDLPPPTRARAG</sequence>
<dbReference type="InterPro" id="IPR025447">
    <property type="entry name" value="DUF4192"/>
</dbReference>
<feature type="region of interest" description="Disordered" evidence="1">
    <location>
        <begin position="142"/>
        <end position="167"/>
    </location>
</feature>
<dbReference type="EMBL" id="CP045809">
    <property type="protein sequence ID" value="QHN35131.1"/>
    <property type="molecule type" value="Genomic_DNA"/>
</dbReference>
<accession>A0ABX6IGY0</accession>